<proteinExistence type="predicted"/>
<dbReference type="OrthoDB" id="10258089at2759"/>
<dbReference type="InterPro" id="IPR011989">
    <property type="entry name" value="ARM-like"/>
</dbReference>
<dbReference type="Pfam" id="PF10274">
    <property type="entry name" value="ParcG"/>
    <property type="match status" value="1"/>
</dbReference>
<dbReference type="CTD" id="133015"/>
<dbReference type="GeneID" id="582155"/>
<evidence type="ECO:0008006" key="4">
    <source>
        <dbReference type="Google" id="ProtNLM"/>
    </source>
</evidence>
<dbReference type="InParanoid" id="A0A7M7SZ57"/>
<dbReference type="AlphaFoldDB" id="A0A7M7SZ57"/>
<dbReference type="KEGG" id="spu:582155"/>
<evidence type="ECO:0000256" key="1">
    <source>
        <dbReference type="SAM" id="MobiDB-lite"/>
    </source>
</evidence>
<evidence type="ECO:0000313" key="3">
    <source>
        <dbReference type="Proteomes" id="UP000007110"/>
    </source>
</evidence>
<dbReference type="RefSeq" id="XP_030842101.1">
    <property type="nucleotide sequence ID" value="XM_030986241.1"/>
</dbReference>
<dbReference type="EnsemblMetazoa" id="XM_030986241">
    <property type="protein sequence ID" value="XP_030842101"/>
    <property type="gene ID" value="LOC582155"/>
</dbReference>
<feature type="region of interest" description="Disordered" evidence="1">
    <location>
        <begin position="1"/>
        <end position="58"/>
    </location>
</feature>
<feature type="compositionally biased region" description="Polar residues" evidence="1">
    <location>
        <begin position="13"/>
        <end position="23"/>
    </location>
</feature>
<dbReference type="Proteomes" id="UP000007110">
    <property type="component" value="Unassembled WGS sequence"/>
</dbReference>
<reference evidence="3" key="1">
    <citation type="submission" date="2015-02" db="EMBL/GenBank/DDBJ databases">
        <title>Genome sequencing for Strongylocentrotus purpuratus.</title>
        <authorList>
            <person name="Murali S."/>
            <person name="Liu Y."/>
            <person name="Vee V."/>
            <person name="English A."/>
            <person name="Wang M."/>
            <person name="Skinner E."/>
            <person name="Han Y."/>
            <person name="Muzny D.M."/>
            <person name="Worley K.C."/>
            <person name="Gibbs R.A."/>
        </authorList>
    </citation>
    <scope>NUCLEOTIDE SEQUENCE</scope>
</reference>
<dbReference type="SUPFAM" id="SSF48371">
    <property type="entry name" value="ARM repeat"/>
    <property type="match status" value="1"/>
</dbReference>
<dbReference type="OMA" id="HKLQWEC"/>
<dbReference type="PANTHER" id="PTHR21207">
    <property type="entry name" value="PARKIN COREGULATED GENE PROTEIN PARK2 COREGULATED"/>
    <property type="match status" value="1"/>
</dbReference>
<evidence type="ECO:0000313" key="2">
    <source>
        <dbReference type="EnsemblMetazoa" id="XP_030842101"/>
    </source>
</evidence>
<dbReference type="Gene3D" id="1.25.10.10">
    <property type="entry name" value="Leucine-rich Repeat Variant"/>
    <property type="match status" value="1"/>
</dbReference>
<name>A0A7M7SZ57_STRPU</name>
<sequence>MSSFGPPPKKKGTSSNSRGTNQAGDGKRTGSSGGAVGSGAARPSQRLNPKTVDPFTNQKKSKSAFETVYVSGGVPCRLVHGSVKHKLQWESNPEDIPYDPVLLTLAEGLKEFKHPYQFVAQQGFKELLQIEGAHVKAVPLLTRLIPPLRAALGSGNESVYLGAVIALVDLSGAVGPHLNSHLKSVLAYLSKHQNDKKFRDQIYSALQEIEQNCGRESVPIIKSKIPTYTSIT</sequence>
<dbReference type="InterPro" id="IPR019399">
    <property type="entry name" value="Parkin_co-regulated_protein"/>
</dbReference>
<reference evidence="2" key="2">
    <citation type="submission" date="2021-01" db="UniProtKB">
        <authorList>
            <consortium name="EnsemblMetazoa"/>
        </authorList>
    </citation>
    <scope>IDENTIFICATION</scope>
</reference>
<accession>A0A7M7SZ57</accession>
<dbReference type="InterPro" id="IPR016024">
    <property type="entry name" value="ARM-type_fold"/>
</dbReference>
<dbReference type="PANTHER" id="PTHR21207:SF1">
    <property type="entry name" value="PACRG-LIKE PROTEIN"/>
    <property type="match status" value="1"/>
</dbReference>
<keyword evidence="3" id="KW-1185">Reference proteome</keyword>
<protein>
    <recommendedName>
        <fullName evidence="4">PACRG-like protein</fullName>
    </recommendedName>
</protein>
<organism evidence="2 3">
    <name type="scientific">Strongylocentrotus purpuratus</name>
    <name type="common">Purple sea urchin</name>
    <dbReference type="NCBI Taxonomy" id="7668"/>
    <lineage>
        <taxon>Eukaryota</taxon>
        <taxon>Metazoa</taxon>
        <taxon>Echinodermata</taxon>
        <taxon>Eleutherozoa</taxon>
        <taxon>Echinozoa</taxon>
        <taxon>Echinoidea</taxon>
        <taxon>Euechinoidea</taxon>
        <taxon>Echinacea</taxon>
        <taxon>Camarodonta</taxon>
        <taxon>Echinidea</taxon>
        <taxon>Strongylocentrotidae</taxon>
        <taxon>Strongylocentrotus</taxon>
    </lineage>
</organism>